<dbReference type="EMBL" id="CACQ02000278">
    <property type="protein sequence ID" value="CCF31957.1"/>
    <property type="molecule type" value="Genomic_DNA"/>
</dbReference>
<name>H1UVF6_COLHI</name>
<feature type="non-terminal residue" evidence="1">
    <location>
        <position position="81"/>
    </location>
</feature>
<dbReference type="Proteomes" id="UP000007174">
    <property type="component" value="Unassembled WGS sequence"/>
</dbReference>
<reference evidence="2" key="1">
    <citation type="journal article" date="2012" name="Nat. Genet.">
        <title>Lifestyle transitions in plant pathogenic Colletotrichum fungi deciphered by genome and transcriptome analyses.</title>
        <authorList>
            <person name="O'Connell R.J."/>
            <person name="Thon M.R."/>
            <person name="Hacquard S."/>
            <person name="Amyotte S.G."/>
            <person name="Kleemann J."/>
            <person name="Torres M.F."/>
            <person name="Damm U."/>
            <person name="Buiate E.A."/>
            <person name="Epstein L."/>
            <person name="Alkan N."/>
            <person name="Altmueller J."/>
            <person name="Alvarado-Balderrama L."/>
            <person name="Bauser C.A."/>
            <person name="Becker C."/>
            <person name="Birren B.W."/>
            <person name="Chen Z."/>
            <person name="Choi J."/>
            <person name="Crouch J.A."/>
            <person name="Duvick J.P."/>
            <person name="Farman M.A."/>
            <person name="Gan P."/>
            <person name="Heiman D."/>
            <person name="Henrissat B."/>
            <person name="Howard R.J."/>
            <person name="Kabbage M."/>
            <person name="Koch C."/>
            <person name="Kracher B."/>
            <person name="Kubo Y."/>
            <person name="Law A.D."/>
            <person name="Lebrun M.-H."/>
            <person name="Lee Y.-H."/>
            <person name="Miyara I."/>
            <person name="Moore N."/>
            <person name="Neumann U."/>
            <person name="Nordstroem K."/>
            <person name="Panaccione D.G."/>
            <person name="Panstruga R."/>
            <person name="Place M."/>
            <person name="Proctor R.H."/>
            <person name="Prusky D."/>
            <person name="Rech G."/>
            <person name="Reinhardt R."/>
            <person name="Rollins J.A."/>
            <person name="Rounsley S."/>
            <person name="Schardl C.L."/>
            <person name="Schwartz D.C."/>
            <person name="Shenoy N."/>
            <person name="Shirasu K."/>
            <person name="Sikhakolli U.R."/>
            <person name="Stueber K."/>
            <person name="Sukno S.A."/>
            <person name="Sweigard J.A."/>
            <person name="Takano Y."/>
            <person name="Takahara H."/>
            <person name="Trail F."/>
            <person name="van der Does H.C."/>
            <person name="Voll L.M."/>
            <person name="Will I."/>
            <person name="Young S."/>
            <person name="Zeng Q."/>
            <person name="Zhang J."/>
            <person name="Zhou S."/>
            <person name="Dickman M.B."/>
            <person name="Schulze-Lefert P."/>
            <person name="Ver Loren van Themaat E."/>
            <person name="Ma L.-J."/>
            <person name="Vaillancourt L.J."/>
        </authorList>
    </citation>
    <scope>NUCLEOTIDE SEQUENCE [LARGE SCALE GENOMIC DNA]</scope>
    <source>
        <strain evidence="2">IMI 349063</strain>
    </source>
</reference>
<accession>H1UVF6</accession>
<proteinExistence type="predicted"/>
<dbReference type="AlphaFoldDB" id="H1UVF6"/>
<sequence>AIADLHTHALCVARGGDDFEATECACELYKTRNTGNKPWDSCPDCFYNPVRVCHSGNRRIGGDEFEHYCSKRCGAQGSRAN</sequence>
<organism evidence="1 2">
    <name type="scientific">Colletotrichum higginsianum (strain IMI 349063)</name>
    <name type="common">Crucifer anthracnose fungus</name>
    <dbReference type="NCBI Taxonomy" id="759273"/>
    <lineage>
        <taxon>Eukaryota</taxon>
        <taxon>Fungi</taxon>
        <taxon>Dikarya</taxon>
        <taxon>Ascomycota</taxon>
        <taxon>Pezizomycotina</taxon>
        <taxon>Sordariomycetes</taxon>
        <taxon>Hypocreomycetidae</taxon>
        <taxon>Glomerellales</taxon>
        <taxon>Glomerellaceae</taxon>
        <taxon>Colletotrichum</taxon>
        <taxon>Colletotrichum destructivum species complex</taxon>
    </lineage>
</organism>
<evidence type="ECO:0000313" key="2">
    <source>
        <dbReference type="Proteomes" id="UP000007174"/>
    </source>
</evidence>
<gene>
    <name evidence="1" type="ORF">CH063_04436</name>
</gene>
<dbReference type="STRING" id="759273.H1UVF6"/>
<dbReference type="HOGENOM" id="CLU_168472_0_0_1"/>
<protein>
    <submittedName>
        <fullName evidence="1">Uncharacterized protein</fullName>
    </submittedName>
</protein>
<evidence type="ECO:0000313" key="1">
    <source>
        <dbReference type="EMBL" id="CCF31957.1"/>
    </source>
</evidence>
<dbReference type="VEuPathDB" id="FungiDB:CH63R_08278"/>